<dbReference type="Gene3D" id="1.10.3210.10">
    <property type="entry name" value="Hypothetical protein af1432"/>
    <property type="match status" value="1"/>
</dbReference>
<dbReference type="Gene3D" id="1.10.510.10">
    <property type="entry name" value="Transferase(Phosphotransferase) domain 1"/>
    <property type="match status" value="1"/>
</dbReference>
<reference evidence="12" key="1">
    <citation type="submission" date="2022-03" db="EMBL/GenBank/DDBJ databases">
        <title>Draft genome sequence of Aduncisulcus paluster, a free-living microaerophilic Fornicata.</title>
        <authorList>
            <person name="Yuyama I."/>
            <person name="Kume K."/>
            <person name="Tamura T."/>
            <person name="Inagaki Y."/>
            <person name="Hashimoto T."/>
        </authorList>
    </citation>
    <scope>NUCLEOTIDE SEQUENCE</scope>
    <source>
        <strain evidence="12">NY0171</strain>
    </source>
</reference>
<evidence type="ECO:0000313" key="13">
    <source>
        <dbReference type="Proteomes" id="UP001057375"/>
    </source>
</evidence>
<evidence type="ECO:0000256" key="9">
    <source>
        <dbReference type="ARBA" id="ARBA00051693"/>
    </source>
</evidence>
<accession>A0ABQ5K2Q9</accession>
<dbReference type="SMART" id="SM00220">
    <property type="entry name" value="S_TKc"/>
    <property type="match status" value="1"/>
</dbReference>
<evidence type="ECO:0000256" key="3">
    <source>
        <dbReference type="ARBA" id="ARBA00022777"/>
    </source>
</evidence>
<evidence type="ECO:0000256" key="2">
    <source>
        <dbReference type="ARBA" id="ARBA00022741"/>
    </source>
</evidence>
<evidence type="ECO:0000256" key="7">
    <source>
        <dbReference type="ARBA" id="ARBA00049014"/>
    </source>
</evidence>
<keyword evidence="13" id="KW-1185">Reference proteome</keyword>
<evidence type="ECO:0000259" key="11">
    <source>
        <dbReference type="PROSITE" id="PS50011"/>
    </source>
</evidence>
<proteinExistence type="inferred from homology"/>
<dbReference type="InterPro" id="IPR008271">
    <property type="entry name" value="Ser/Thr_kinase_AS"/>
</dbReference>
<name>A0ABQ5K2Q9_9EUKA</name>
<dbReference type="PROSITE" id="PS00108">
    <property type="entry name" value="PROTEIN_KINASE_ST"/>
    <property type="match status" value="1"/>
</dbReference>
<dbReference type="InterPro" id="IPR000719">
    <property type="entry name" value="Prot_kinase_dom"/>
</dbReference>
<comment type="similarity">
    <text evidence="5">Belongs to the protein kinase superfamily. STE Ser/Thr protein kinase family. MAP kinase kinase subfamily.</text>
</comment>
<gene>
    <name evidence="12" type="ORF">ADUPG1_012794</name>
</gene>
<dbReference type="EC" id="2.7.12.2" evidence="6"/>
<dbReference type="CDD" id="cd00077">
    <property type="entry name" value="HDc"/>
    <property type="match status" value="1"/>
</dbReference>
<evidence type="ECO:0000313" key="12">
    <source>
        <dbReference type="EMBL" id="GKT24622.1"/>
    </source>
</evidence>
<dbReference type="SUPFAM" id="SSF56112">
    <property type="entry name" value="Protein kinase-like (PK-like)"/>
    <property type="match status" value="1"/>
</dbReference>
<organism evidence="12 13">
    <name type="scientific">Aduncisulcus paluster</name>
    <dbReference type="NCBI Taxonomy" id="2918883"/>
    <lineage>
        <taxon>Eukaryota</taxon>
        <taxon>Metamonada</taxon>
        <taxon>Carpediemonas-like organisms</taxon>
        <taxon>Aduncisulcus</taxon>
    </lineage>
</organism>
<feature type="coiled-coil region" evidence="10">
    <location>
        <begin position="864"/>
        <end position="891"/>
    </location>
</feature>
<dbReference type="Pfam" id="PF00069">
    <property type="entry name" value="Pkinase"/>
    <property type="match status" value="1"/>
</dbReference>
<evidence type="ECO:0000256" key="8">
    <source>
        <dbReference type="ARBA" id="ARBA00049299"/>
    </source>
</evidence>
<evidence type="ECO:0000256" key="6">
    <source>
        <dbReference type="ARBA" id="ARBA00038999"/>
    </source>
</evidence>
<evidence type="ECO:0000256" key="10">
    <source>
        <dbReference type="SAM" id="Coils"/>
    </source>
</evidence>
<keyword evidence="1" id="KW-0808">Transferase</keyword>
<evidence type="ECO:0000256" key="1">
    <source>
        <dbReference type="ARBA" id="ARBA00022679"/>
    </source>
</evidence>
<dbReference type="PROSITE" id="PS50011">
    <property type="entry name" value="PROTEIN_KINASE_DOM"/>
    <property type="match status" value="1"/>
</dbReference>
<dbReference type="Proteomes" id="UP001057375">
    <property type="component" value="Unassembled WGS sequence"/>
</dbReference>
<dbReference type="CDD" id="cd00180">
    <property type="entry name" value="PKc"/>
    <property type="match status" value="1"/>
</dbReference>
<protein>
    <recommendedName>
        <fullName evidence="6">mitogen-activated protein kinase kinase</fullName>
        <ecNumber evidence="6">2.7.12.2</ecNumber>
    </recommendedName>
</protein>
<sequence>MQLAVLTAALFHDISRVDDSRDTTHGKRGSMLFLEYIHKRYDFKKPSYLSKAEGDLGSGGTFPSYLSLRFDSKIISEIEFACIYHCKAVDKKMHPSGRFHRDFAHVPPIFAILACADRLDRVRCGECPSTKYLYLLDGPLRSRSSVDDCSSPTSKEELKDEEELDEKKFCYYILDKNGEKVRVERERKYGLLPGDIQDKVDDVSFATDVAKLGFYPKDADKSGSLDDTVIHLEDKAGSGHETADGVPPSTKEFSFITPSSESTRAIELLKSSIDPMRIRGKIEMDFGVYRSEHSASSGPFSRGHPHVSQIDPLNIHGDCFYGLNQLLLQNFLEDKANLSFFPTLHLPFVTPQVLSRFWLCLHSKPEGIKEFNIEFCTEHGLKILRKYENGSRQTDHYYWQSFPIDIEVAKIVSCDFHVVSSFDGLQENPNLWGIRFLTPGAGDPHVTEDEVRDCFVFESVLTGQRADDERIVGEIMADYGSNKPDFREGPPSTACHDVVMIDLANMKNDSKTIKNAKNFISGKTNLRVSLSTYLHIPFIFSRYISEFYICDDTSRLGIRHFDILFTTYDGHQTLKKYQMQTFKTDTKHYFWQKFPVGIENIISCDMSILSCNGKTLGFLWLFAAPKFFSGPKKKKHIFSAHKLLKMEEEDDNDGEKEDKECEEEKDTRINSVIMLENAEFDHTRVFKGPCPIQDPCVCEIDTKTATGILKSEYNHNHLVTFLKGGGSISFFPVLHLPLVRSHYLKALYLSFFCDFESIDDFFITFTKNDGSKCVKKYHINDESFIRKYTWQLFPIDLDDVISCDIHVEARVDGKQENVKVYAIRFIIDLEKEKKKEIDLQKEKKLIIEREQKRKEIFDLLGDFVPNLENRISNLQTELDSTKRSMVEQKDRLDATQSCLLQEKQYRKELESSHRVEIDSLLSKISQLKQASESEQLKHKREMTSLKREMMNLTARCNGETPQVYSKTQNCYRNILSCRNTVLSVIKEFVELSSDESIVNAKLLTSSAEFSKEFDVNLNILRLGGIMKKCLQGSGRLCSIDCPPDNIHTLIQLIFPSQLEDGSCDLLADSEHGISPHSVISECISSVPCIPSVSSIMNRIHKLESLGTLVSKKVATDLVQKVIEFGDGCIQAIVPCLSTLLTGDPLSCPTPSALLMKEIKISPELMQSIQQFVSSSSKFHSSSVGFNRISSSNGLDFRRFEMEGWSSDISSFCDSVTDLLDSFGCSSIDIKKPGTTDEGIEIDRDLKDIDSDDSCLSNNVFDSLSKMVCSTMFTSTSPSSKISTSSMATPRVSVFDSSANSSSSISAIHTRLTCILGKKLASSSKSKILGFDVKYSNTMTSLYSSLFKLYQLISIHVSKCVSQGSSTDSIMSSLQCRVEGKKCDDAFIKNASLIDAEEHVEKQCDDESACLNDLSKLLCLDGVFMCSCAYPSDEFVAEDIISTLSSVLDMLSVYIAIVCEFHEALCLCVLRVHELRGYLPSVREVENSEVELEGINNEMDVLKRLMRKNRIKLNGVHEDVSTQELRLSRLRSSVPGASSSSFDRISDSSLSDEIPKNIFEFDIIDSVEIAEPDTEDSILKNISLMKKNVQLYEKNISGIRKEMKKRYLRCVTLQLHANILASVGFTIPTQLDISSSTLSPISKQPDGIGDIASQGGDSPMPVIFSSGVALGMFQNISELRGGAPLDICQQDDCIQTSFLNAGNIFTAEWDRSIEEGTQKDKVRGGAPLDICQQDDCIQTSFLNAGNIFTAEWDRSIEEGTQKDKETTKMKVILKFFDLPISKTSEGSHLPKSYRNLIRSAFSARIYRGCPYIVPLLCVFYDEHVFNISKSGAYLVFPYYSRGDMTTWITRFSPSVASVQKVLKCILHALSFLHQRHIVHCDLKPQNVLIDDQGNGLLCDFEGAADCGERSIGLLSQTMRIGTRSFIAPEIELEFKQHRHPHPSPASDMFSFGILVRGVFDILKDVSMPEEVCSICDACASPSPQDRPSAIQILGQKWFL</sequence>
<comment type="catalytic activity">
    <reaction evidence="9">
        <text>L-tyrosyl-[protein] + ATP = O-phospho-L-tyrosyl-[protein] + ADP + H(+)</text>
        <dbReference type="Rhea" id="RHEA:10596"/>
        <dbReference type="Rhea" id="RHEA-COMP:10136"/>
        <dbReference type="Rhea" id="RHEA-COMP:20101"/>
        <dbReference type="ChEBI" id="CHEBI:15378"/>
        <dbReference type="ChEBI" id="CHEBI:30616"/>
        <dbReference type="ChEBI" id="CHEBI:46858"/>
        <dbReference type="ChEBI" id="CHEBI:61978"/>
        <dbReference type="ChEBI" id="CHEBI:456216"/>
        <dbReference type="EC" id="2.7.12.2"/>
    </reaction>
</comment>
<evidence type="ECO:0000256" key="4">
    <source>
        <dbReference type="ARBA" id="ARBA00022840"/>
    </source>
</evidence>
<comment type="caution">
    <text evidence="12">The sequence shown here is derived from an EMBL/GenBank/DDBJ whole genome shotgun (WGS) entry which is preliminary data.</text>
</comment>
<dbReference type="InterPro" id="IPR011009">
    <property type="entry name" value="Kinase-like_dom_sf"/>
</dbReference>
<keyword evidence="4" id="KW-0067">ATP-binding</keyword>
<dbReference type="InterPro" id="IPR003607">
    <property type="entry name" value="HD/PDEase_dom"/>
</dbReference>
<comment type="catalytic activity">
    <reaction evidence="8">
        <text>L-threonyl-[protein] + ATP = O-phospho-L-threonyl-[protein] + ADP + H(+)</text>
        <dbReference type="Rhea" id="RHEA:46608"/>
        <dbReference type="Rhea" id="RHEA-COMP:11060"/>
        <dbReference type="Rhea" id="RHEA-COMP:11605"/>
        <dbReference type="ChEBI" id="CHEBI:15378"/>
        <dbReference type="ChEBI" id="CHEBI:30013"/>
        <dbReference type="ChEBI" id="CHEBI:30616"/>
        <dbReference type="ChEBI" id="CHEBI:61977"/>
        <dbReference type="ChEBI" id="CHEBI:456216"/>
        <dbReference type="EC" id="2.7.12.2"/>
    </reaction>
</comment>
<keyword evidence="10" id="KW-0175">Coiled coil</keyword>
<keyword evidence="3" id="KW-0418">Kinase</keyword>
<dbReference type="PANTHER" id="PTHR48013:SF9">
    <property type="entry name" value="DUAL SPECIFICITY MITOGEN-ACTIVATED PROTEIN KINASE KINASE 5"/>
    <property type="match status" value="1"/>
</dbReference>
<keyword evidence="2" id="KW-0547">Nucleotide-binding</keyword>
<dbReference type="PANTHER" id="PTHR48013">
    <property type="entry name" value="DUAL SPECIFICITY MITOGEN-ACTIVATED PROTEIN KINASE KINASE 5-RELATED"/>
    <property type="match status" value="1"/>
</dbReference>
<dbReference type="EMBL" id="BQXS01012534">
    <property type="protein sequence ID" value="GKT24622.1"/>
    <property type="molecule type" value="Genomic_DNA"/>
</dbReference>
<comment type="catalytic activity">
    <reaction evidence="7">
        <text>L-seryl-[protein] + ATP = O-phospho-L-seryl-[protein] + ADP + H(+)</text>
        <dbReference type="Rhea" id="RHEA:17989"/>
        <dbReference type="Rhea" id="RHEA-COMP:9863"/>
        <dbReference type="Rhea" id="RHEA-COMP:11604"/>
        <dbReference type="ChEBI" id="CHEBI:15378"/>
        <dbReference type="ChEBI" id="CHEBI:29999"/>
        <dbReference type="ChEBI" id="CHEBI:30616"/>
        <dbReference type="ChEBI" id="CHEBI:83421"/>
        <dbReference type="ChEBI" id="CHEBI:456216"/>
        <dbReference type="EC" id="2.7.12.2"/>
    </reaction>
</comment>
<evidence type="ECO:0000256" key="5">
    <source>
        <dbReference type="ARBA" id="ARBA00038035"/>
    </source>
</evidence>
<feature type="domain" description="Protein kinase" evidence="11">
    <location>
        <begin position="1735"/>
        <end position="1997"/>
    </location>
</feature>